<dbReference type="EMBL" id="PRLP01000035">
    <property type="protein sequence ID" value="PPC77122.1"/>
    <property type="molecule type" value="Genomic_DNA"/>
</dbReference>
<evidence type="ECO:0000313" key="6">
    <source>
        <dbReference type="EMBL" id="PPC77122.1"/>
    </source>
</evidence>
<dbReference type="InterPro" id="IPR036291">
    <property type="entry name" value="NAD(P)-bd_dom_sf"/>
</dbReference>
<dbReference type="SUPFAM" id="SSF52283">
    <property type="entry name" value="Formate/glycerate dehydrogenase catalytic domain-like"/>
    <property type="match status" value="1"/>
</dbReference>
<protein>
    <submittedName>
        <fullName evidence="6">Lactate dehydrogenase</fullName>
    </submittedName>
</protein>
<dbReference type="Pfam" id="PF02826">
    <property type="entry name" value="2-Hacid_dh_C"/>
    <property type="match status" value="1"/>
</dbReference>
<dbReference type="Pfam" id="PF00389">
    <property type="entry name" value="2-Hacid_dh"/>
    <property type="match status" value="1"/>
</dbReference>
<evidence type="ECO:0000313" key="7">
    <source>
        <dbReference type="Proteomes" id="UP000238196"/>
    </source>
</evidence>
<dbReference type="InterPro" id="IPR029753">
    <property type="entry name" value="D-isomer_DH_CS"/>
</dbReference>
<comment type="similarity">
    <text evidence="3">Belongs to the D-isomer specific 2-hydroxyacid dehydrogenase family.</text>
</comment>
<keyword evidence="2" id="KW-0520">NAD</keyword>
<dbReference type="AlphaFoldDB" id="A0A2S5KR21"/>
<sequence>MRILFAAPENAWGGMLAKLRTAYPELEFVASGDFRIATLQGFDVLIPTMSEVSSLVLQSADRLQLIQQMGAGLEGVDMSAARERGIAVCNVPTDVSGNADSVAELGIYLMLGLARNARVIGQHLQEGRLGRPMGLSLKGKTVGLVGLGGIGKALAVRLAGFGTRLIGVKRQPDTGLAQQLGLDWVAGMDDLPELLAEADFVVFSLPDNEATHGLVNERTVELFKPGAFLINLGRGGLVERDVLHQALSSGRLAGAGLDVFWQEPPDASDPIFDCNLLATPHIGGVTDISLEGIYQGVSENLRRLQSGQSLLYRQDLNPT</sequence>
<dbReference type="InterPro" id="IPR050223">
    <property type="entry name" value="D-isomer_2-hydroxyacid_DH"/>
</dbReference>
<keyword evidence="1 3" id="KW-0560">Oxidoreductase</keyword>
<dbReference type="CDD" id="cd12175">
    <property type="entry name" value="2-Hacid_dh_11"/>
    <property type="match status" value="1"/>
</dbReference>
<organism evidence="6 7">
    <name type="scientific">Proteobacteria bacterium 228</name>
    <dbReference type="NCBI Taxonomy" id="2083153"/>
    <lineage>
        <taxon>Bacteria</taxon>
        <taxon>Pseudomonadati</taxon>
        <taxon>Pseudomonadota</taxon>
    </lineage>
</organism>
<dbReference type="Proteomes" id="UP000238196">
    <property type="component" value="Unassembled WGS sequence"/>
</dbReference>
<name>A0A2S5KR21_9PROT</name>
<evidence type="ECO:0000256" key="1">
    <source>
        <dbReference type="ARBA" id="ARBA00023002"/>
    </source>
</evidence>
<reference evidence="6 7" key="1">
    <citation type="submission" date="2018-02" db="EMBL/GenBank/DDBJ databases">
        <title>novel marine gammaproteobacteria from coastal saline agro ecosystem.</title>
        <authorList>
            <person name="Krishnan R."/>
            <person name="Ramesh Kumar N."/>
        </authorList>
    </citation>
    <scope>NUCLEOTIDE SEQUENCE [LARGE SCALE GENOMIC DNA]</scope>
    <source>
        <strain evidence="6 7">228</strain>
    </source>
</reference>
<feature type="domain" description="D-isomer specific 2-hydroxyacid dehydrogenase NAD-binding" evidence="5">
    <location>
        <begin position="108"/>
        <end position="283"/>
    </location>
</feature>
<dbReference type="PANTHER" id="PTHR10996">
    <property type="entry name" value="2-HYDROXYACID DEHYDROGENASE-RELATED"/>
    <property type="match status" value="1"/>
</dbReference>
<dbReference type="Gene3D" id="3.40.50.720">
    <property type="entry name" value="NAD(P)-binding Rossmann-like Domain"/>
    <property type="match status" value="2"/>
</dbReference>
<dbReference type="InterPro" id="IPR006139">
    <property type="entry name" value="D-isomer_2_OHA_DH_cat_dom"/>
</dbReference>
<dbReference type="InterPro" id="IPR006140">
    <property type="entry name" value="D-isomer_DH_NAD-bd"/>
</dbReference>
<evidence type="ECO:0000256" key="3">
    <source>
        <dbReference type="RuleBase" id="RU003719"/>
    </source>
</evidence>
<proteinExistence type="inferred from homology"/>
<evidence type="ECO:0000256" key="2">
    <source>
        <dbReference type="ARBA" id="ARBA00023027"/>
    </source>
</evidence>
<dbReference type="GO" id="GO:0016618">
    <property type="term" value="F:hydroxypyruvate reductase [NAD(P)H] activity"/>
    <property type="evidence" value="ECO:0007669"/>
    <property type="project" value="TreeGrafter"/>
</dbReference>
<gene>
    <name evidence="6" type="ORF">C4K68_11960</name>
</gene>
<dbReference type="GO" id="GO:0051287">
    <property type="term" value="F:NAD binding"/>
    <property type="evidence" value="ECO:0007669"/>
    <property type="project" value="InterPro"/>
</dbReference>
<evidence type="ECO:0000259" key="5">
    <source>
        <dbReference type="Pfam" id="PF02826"/>
    </source>
</evidence>
<comment type="caution">
    <text evidence="6">The sequence shown here is derived from an EMBL/GenBank/DDBJ whole genome shotgun (WGS) entry which is preliminary data.</text>
</comment>
<dbReference type="GO" id="GO:0005829">
    <property type="term" value="C:cytosol"/>
    <property type="evidence" value="ECO:0007669"/>
    <property type="project" value="TreeGrafter"/>
</dbReference>
<dbReference type="GO" id="GO:0030267">
    <property type="term" value="F:glyoxylate reductase (NADPH) activity"/>
    <property type="evidence" value="ECO:0007669"/>
    <property type="project" value="TreeGrafter"/>
</dbReference>
<dbReference type="PROSITE" id="PS00671">
    <property type="entry name" value="D_2_HYDROXYACID_DH_3"/>
    <property type="match status" value="1"/>
</dbReference>
<dbReference type="OrthoDB" id="9793626at2"/>
<feature type="domain" description="D-isomer specific 2-hydroxyacid dehydrogenase catalytic" evidence="4">
    <location>
        <begin position="36"/>
        <end position="310"/>
    </location>
</feature>
<evidence type="ECO:0000259" key="4">
    <source>
        <dbReference type="Pfam" id="PF00389"/>
    </source>
</evidence>
<dbReference type="SUPFAM" id="SSF51735">
    <property type="entry name" value="NAD(P)-binding Rossmann-fold domains"/>
    <property type="match status" value="1"/>
</dbReference>
<accession>A0A2S5KR21</accession>
<dbReference type="PANTHER" id="PTHR10996:SF178">
    <property type="entry name" value="2-HYDROXYACID DEHYDROGENASE YGL185C-RELATED"/>
    <property type="match status" value="1"/>
</dbReference>